<dbReference type="SUPFAM" id="SSF52540">
    <property type="entry name" value="P-loop containing nucleoside triphosphate hydrolases"/>
    <property type="match status" value="1"/>
</dbReference>
<feature type="domain" description="Molybdopterin-guanine dinucleotide biosynthesis protein B (MobB)" evidence="1">
    <location>
        <begin position="8"/>
        <end position="138"/>
    </location>
</feature>
<dbReference type="NCBIfam" id="TIGR00176">
    <property type="entry name" value="mobB"/>
    <property type="match status" value="1"/>
</dbReference>
<reference evidence="2 3" key="1">
    <citation type="submission" date="2018-12" db="EMBL/GenBank/DDBJ databases">
        <authorList>
            <consortium name="Pathogen Informatics"/>
        </authorList>
    </citation>
    <scope>NUCLEOTIDE SEQUENCE [LARGE SCALE GENOMIC DNA]</scope>
    <source>
        <strain evidence="2 3">NCTC12871</strain>
    </source>
</reference>
<dbReference type="InterPro" id="IPR027417">
    <property type="entry name" value="P-loop_NTPase"/>
</dbReference>
<dbReference type="InterPro" id="IPR052539">
    <property type="entry name" value="MGD_biosynthesis_adapter"/>
</dbReference>
<dbReference type="KEGG" id="adp:NCTC12871_00698"/>
<dbReference type="GO" id="GO:0006777">
    <property type="term" value="P:Mo-molybdopterin cofactor biosynthetic process"/>
    <property type="evidence" value="ECO:0007669"/>
    <property type="project" value="InterPro"/>
</dbReference>
<keyword evidence="3" id="KW-1185">Reference proteome</keyword>
<accession>A0A448TTT6</accession>
<evidence type="ECO:0000259" key="1">
    <source>
        <dbReference type="Pfam" id="PF03205"/>
    </source>
</evidence>
<organism evidence="2 3">
    <name type="scientific">Actinobacillus delphinicola</name>
    <dbReference type="NCBI Taxonomy" id="51161"/>
    <lineage>
        <taxon>Bacteria</taxon>
        <taxon>Pseudomonadati</taxon>
        <taxon>Pseudomonadota</taxon>
        <taxon>Gammaproteobacteria</taxon>
        <taxon>Pasteurellales</taxon>
        <taxon>Pasteurellaceae</taxon>
        <taxon>Actinobacillus</taxon>
    </lineage>
</organism>
<dbReference type="Pfam" id="PF03205">
    <property type="entry name" value="MobB"/>
    <property type="match status" value="1"/>
</dbReference>
<evidence type="ECO:0000313" key="2">
    <source>
        <dbReference type="EMBL" id="VEJ09253.1"/>
    </source>
</evidence>
<name>A0A448TTT6_9PAST</name>
<proteinExistence type="predicted"/>
<dbReference type="Gene3D" id="3.40.50.300">
    <property type="entry name" value="P-loop containing nucleotide triphosphate hydrolases"/>
    <property type="match status" value="1"/>
</dbReference>
<dbReference type="CDD" id="cd03116">
    <property type="entry name" value="MobB"/>
    <property type="match status" value="1"/>
</dbReference>
<dbReference type="EMBL" id="LR134510">
    <property type="protein sequence ID" value="VEJ09253.1"/>
    <property type="molecule type" value="Genomic_DNA"/>
</dbReference>
<dbReference type="PANTHER" id="PTHR40072">
    <property type="entry name" value="MOLYBDOPTERIN-GUANINE DINUCLEOTIDE BIOSYNTHESIS ADAPTER PROTEIN-RELATED"/>
    <property type="match status" value="1"/>
</dbReference>
<dbReference type="PANTHER" id="PTHR40072:SF1">
    <property type="entry name" value="MOLYBDOPTERIN-GUANINE DINUCLEOTIDE BIOSYNTHESIS ADAPTER PROTEIN"/>
    <property type="match status" value="1"/>
</dbReference>
<dbReference type="OrthoDB" id="9804758at2"/>
<sequence>MYNSPKLLGISGYSNSGKTTLLEKLLPYLQKYDLRIGVIKHTHHDASTDIPGKDSWRMKEAGAAQVALVSDKRWAIMSETPTAPITLAELTKQFDPSLNDILLVEGFKDEPIPKILLHRQEMARPLPDIDTFTIAIATNYPISCNVPVLDINNPEQIARFIKDWWIKQ</sequence>
<dbReference type="GO" id="GO:0005525">
    <property type="term" value="F:GTP binding"/>
    <property type="evidence" value="ECO:0007669"/>
    <property type="project" value="InterPro"/>
</dbReference>
<gene>
    <name evidence="2" type="primary">mobB</name>
    <name evidence="2" type="ORF">NCTC12871_00698</name>
</gene>
<protein>
    <submittedName>
        <fullName evidence="2">Molybdopterin-guanine dinucleotide biosynthesis protein B</fullName>
    </submittedName>
</protein>
<evidence type="ECO:0000313" key="3">
    <source>
        <dbReference type="Proteomes" id="UP000279799"/>
    </source>
</evidence>
<dbReference type="Proteomes" id="UP000279799">
    <property type="component" value="Chromosome"/>
</dbReference>
<dbReference type="InterPro" id="IPR004435">
    <property type="entry name" value="MobB_dom"/>
</dbReference>
<dbReference type="RefSeq" id="WP_126599030.1">
    <property type="nucleotide sequence ID" value="NZ_LR134510.1"/>
</dbReference>
<dbReference type="AlphaFoldDB" id="A0A448TTT6"/>